<dbReference type="BioGRID-ORCS" id="33454">
    <property type="hits" value="0 hits in 1 CRISPR screen"/>
</dbReference>
<dbReference type="eggNOG" id="KOG3302">
    <property type="taxonomic scope" value="Eukaryota"/>
</dbReference>
<evidence type="ECO:0000313" key="7">
    <source>
        <dbReference type="Proteomes" id="UP000000803"/>
    </source>
</evidence>
<dbReference type="GO" id="GO:0006352">
    <property type="term" value="P:DNA-templated transcription initiation"/>
    <property type="evidence" value="ECO:0000318"/>
    <property type="project" value="GO_Central"/>
</dbReference>
<dbReference type="VEuPathDB" id="VectorBase:FBgn0031446"/>
<name>Q9VQE8_DROME</name>
<reference evidence="5 7" key="10">
    <citation type="journal article" date="2015" name="G3 (Bethesda)">
        <title>Gene Model Annotations for Drosophila melanogaster: The Rule-Benders.</title>
        <authorList>
            <consortium name="FlyBase Consortium"/>
            <person name="Crosby M.A."/>
            <person name="Gramates L.S."/>
            <person name="Dos Santos G."/>
            <person name="Matthews B.B."/>
            <person name="St Pierre S.E."/>
            <person name="Zhou P."/>
            <person name="Schroeder A.J."/>
            <person name="Falls K."/>
            <person name="Emmert D.B."/>
            <person name="Russo S.M."/>
            <person name="Gelbart W.M."/>
            <person name="null"/>
        </authorList>
    </citation>
    <scope>NUCLEOTIDE SEQUENCE [LARGE SCALE GENOMIC DNA]</scope>
    <source>
        <strain evidence="7">Berkeley</strain>
    </source>
</reference>
<reference evidence="5 7" key="7">
    <citation type="journal article" date="2007" name="Science">
        <title>The Release 5.1 annotation of Drosophila melanogaster heterochromatin.</title>
        <authorList>
            <person name="Smith C.D."/>
            <person name="Shu S."/>
            <person name="Mungall C.J."/>
            <person name="Karpen G.H."/>
        </authorList>
    </citation>
    <scope>NUCLEOTIDE SEQUENCE [LARGE SCALE GENOMIC DNA]</scope>
    <source>
        <strain evidence="7">Berkeley</strain>
    </source>
</reference>
<dbReference type="PhylomeDB" id="Q9VQE8"/>
<reference evidence="5 7" key="3">
    <citation type="journal article" date="2002" name="Genome Biol.">
        <title>Annotation of the Drosophila melanogaster euchromatic genome: a systematic review.</title>
        <authorList>
            <person name="Misra S."/>
            <person name="Crosby M.A."/>
            <person name="Mungall C.J."/>
            <person name="Matthews B.B."/>
            <person name="Campbell K.S."/>
            <person name="Hradecky P."/>
            <person name="Huang Y."/>
            <person name="Kaminker J.S."/>
            <person name="Millburn G.H."/>
            <person name="Prochnik S.E."/>
            <person name="Smith C.D."/>
            <person name="Tupy J.L."/>
            <person name="Whitfied E.J."/>
            <person name="Bayraktaroglu L."/>
            <person name="Berman B.P."/>
            <person name="Bettencourt B.R."/>
            <person name="Celniker S.E."/>
            <person name="de Grey A.D."/>
            <person name="Drysdale R.A."/>
            <person name="Harris N.L."/>
            <person name="Richter J."/>
            <person name="Russo S."/>
            <person name="Schroeder A.J."/>
            <person name="Shu S.Q."/>
            <person name="Stapleton M."/>
            <person name="Yamada C."/>
            <person name="Ashburner M."/>
            <person name="Gelbart W.M."/>
            <person name="Rubin G.M."/>
            <person name="Lewis S.E."/>
        </authorList>
    </citation>
    <scope>GENOME REANNOTATION</scope>
    <source>
        <strain evidence="7">Berkeley</strain>
    </source>
</reference>
<dbReference type="SMR" id="Q9VQE8"/>
<dbReference type="STRING" id="7227.FBpp0290208"/>
<dbReference type="Gene3D" id="3.30.310.10">
    <property type="entry name" value="TATA-Binding Protein"/>
    <property type="match status" value="2"/>
</dbReference>
<evidence type="ECO:0000256" key="2">
    <source>
        <dbReference type="ARBA" id="ARBA00023125"/>
    </source>
</evidence>
<keyword evidence="2" id="KW-0238">DNA-binding</keyword>
<proteinExistence type="inferred from homology"/>
<dbReference type="OrthoDB" id="7847945at2759"/>
<evidence type="ECO:0000256" key="4">
    <source>
        <dbReference type="SAM" id="MobiDB-lite"/>
    </source>
</evidence>
<keyword evidence="7" id="KW-1185">Reference proteome</keyword>
<reference evidence="5 7" key="1">
    <citation type="journal article" date="2000" name="Science">
        <title>The genome sequence of Drosophila melanogaster.</title>
        <authorList>
            <person name="Adams M.D."/>
            <person name="Celniker S.E."/>
            <person name="Holt R.A."/>
            <person name="Evans C.A."/>
            <person name="Gocayne J.D."/>
            <person name="Amanatides P.G."/>
            <person name="Scherer S.E."/>
            <person name="Li P.W."/>
            <person name="Hoskins R.A."/>
            <person name="Galle R.F."/>
            <person name="George R.A."/>
            <person name="Lewis S.E."/>
            <person name="Richards S."/>
            <person name="Ashburner M."/>
            <person name="Henderson S.N."/>
            <person name="Sutton G.G."/>
            <person name="Wortman J.R."/>
            <person name="Yandell M.D."/>
            <person name="Zhang Q."/>
            <person name="Chen L.X."/>
            <person name="Brandon R.C."/>
            <person name="Rogers Y.H."/>
            <person name="Blazej R.G."/>
            <person name="Champe M."/>
            <person name="Pfeiffer B.D."/>
            <person name="Wan K.H."/>
            <person name="Doyle C."/>
            <person name="Baxter E.G."/>
            <person name="Helt G."/>
            <person name="Nelson C.R."/>
            <person name="Gabor G.L."/>
            <person name="Abril J.F."/>
            <person name="Agbayani A."/>
            <person name="An H.J."/>
            <person name="Andrews-Pfannkoch C."/>
            <person name="Baldwin D."/>
            <person name="Ballew R.M."/>
            <person name="Basu A."/>
            <person name="Baxendale J."/>
            <person name="Bayraktaroglu L."/>
            <person name="Beasley E.M."/>
            <person name="Beeson K.Y."/>
            <person name="Benos P.V."/>
            <person name="Berman B.P."/>
            <person name="Bhandari D."/>
            <person name="Bolshakov S."/>
            <person name="Borkova D."/>
            <person name="Botchan M.R."/>
            <person name="Bouck J."/>
            <person name="Brokstein P."/>
            <person name="Brottier P."/>
            <person name="Burtis K.C."/>
            <person name="Busam D.A."/>
            <person name="Butler H."/>
            <person name="Cadieu E."/>
            <person name="Center A."/>
            <person name="Chandra I."/>
            <person name="Cherry J.M."/>
            <person name="Cawley S."/>
            <person name="Dahlke C."/>
            <person name="Davenport L.B."/>
            <person name="Davies P."/>
            <person name="de Pablos B."/>
            <person name="Delcher A."/>
            <person name="Deng Z."/>
            <person name="Mays A.D."/>
            <person name="Dew I."/>
            <person name="Dietz S.M."/>
            <person name="Dodson K."/>
            <person name="Doup L.E."/>
            <person name="Downes M."/>
            <person name="Dugan-Rocha S."/>
            <person name="Dunkov B.C."/>
            <person name="Dunn P."/>
            <person name="Durbin K.J."/>
            <person name="Evangelista C.C."/>
            <person name="Ferraz C."/>
            <person name="Ferriera S."/>
            <person name="Fleischmann W."/>
            <person name="Fosler C."/>
            <person name="Gabrielian A.E."/>
            <person name="Garg N.S."/>
            <person name="Gelbart W.M."/>
            <person name="Glasser K."/>
            <person name="Glodek A."/>
            <person name="Gong F."/>
            <person name="Gorrell J.H."/>
            <person name="Gu Z."/>
            <person name="Guan P."/>
            <person name="Harris M."/>
            <person name="Harris N.L."/>
            <person name="Harvey D."/>
            <person name="Heiman T.J."/>
            <person name="Hernandez J.R."/>
            <person name="Houck J."/>
            <person name="Hostin D."/>
            <person name="Houston K.A."/>
            <person name="Howland T.J."/>
            <person name="Wei M.H."/>
            <person name="Ibegwam C."/>
            <person name="Jalali M."/>
            <person name="Kalush F."/>
            <person name="Karpen G.H."/>
            <person name="Ke Z."/>
            <person name="Kennison J.A."/>
            <person name="Ketchum K.A."/>
            <person name="Kimmel B.E."/>
            <person name="Kodira C.D."/>
            <person name="Kraft C."/>
            <person name="Kravitz S."/>
            <person name="Kulp D."/>
            <person name="Lai Z."/>
            <person name="Lasko P."/>
            <person name="Lei Y."/>
            <person name="Levitsky A.A."/>
            <person name="Li J."/>
            <person name="Li Z."/>
            <person name="Liang Y."/>
            <person name="Lin X."/>
            <person name="Liu X."/>
            <person name="Mattei B."/>
            <person name="McIntosh T.C."/>
            <person name="McLeod M.P."/>
            <person name="McPherson D."/>
            <person name="Merkulov G."/>
            <person name="Milshina N.V."/>
            <person name="Mobarry C."/>
            <person name="Morris J."/>
            <person name="Moshrefi A."/>
            <person name="Mount S.M."/>
            <person name="Moy M."/>
            <person name="Murphy B."/>
            <person name="Murphy L."/>
            <person name="Muzny D.M."/>
            <person name="Nelson D.L."/>
            <person name="Nelson D.R."/>
            <person name="Nelson K.A."/>
            <person name="Nixon K."/>
            <person name="Nusskern D.R."/>
            <person name="Pacleb J.M."/>
            <person name="Palazzolo M."/>
            <person name="Pittman G.S."/>
            <person name="Pan S."/>
            <person name="Pollard J."/>
            <person name="Puri V."/>
            <person name="Reese M.G."/>
            <person name="Reinert K."/>
            <person name="Remington K."/>
            <person name="Saunders R.D."/>
            <person name="Scheeler F."/>
            <person name="Shen H."/>
            <person name="Shue B.C."/>
            <person name="Siden-Kiamos I."/>
            <person name="Simpson M."/>
            <person name="Skupski M.P."/>
            <person name="Smith T."/>
            <person name="Spier E."/>
            <person name="Spradling A.C."/>
            <person name="Stapleton M."/>
            <person name="Strong R."/>
            <person name="Sun E."/>
            <person name="Svirskas R."/>
            <person name="Tector C."/>
            <person name="Turner R."/>
            <person name="Venter E."/>
            <person name="Wang A.H."/>
            <person name="Wang X."/>
            <person name="Wang Z.Y."/>
            <person name="Wassarman D.A."/>
            <person name="Weinstock G.M."/>
            <person name="Weissenbach J."/>
            <person name="Williams S.M."/>
            <person name="WoodageT"/>
            <person name="Worley K.C."/>
            <person name="Wu D."/>
            <person name="Yang S."/>
            <person name="Yao Q.A."/>
            <person name="Ye J."/>
            <person name="Yeh R.F."/>
            <person name="Zaveri J.S."/>
            <person name="Zhan M."/>
            <person name="Zhang G."/>
            <person name="Zhao Q."/>
            <person name="Zheng L."/>
            <person name="Zheng X.H."/>
            <person name="Zhong F.N."/>
            <person name="Zhong W."/>
            <person name="Zhou X."/>
            <person name="Zhu S."/>
            <person name="Zhu X."/>
            <person name="Smith H.O."/>
            <person name="Gibbs R.A."/>
            <person name="Myers E.W."/>
            <person name="Rubin G.M."/>
            <person name="Venter J.C."/>
        </authorList>
    </citation>
    <scope>NUCLEOTIDE SEQUENCE [LARGE SCALE GENOMIC DNA]</scope>
    <source>
        <strain evidence="7">Berkeley</strain>
    </source>
</reference>
<dbReference type="InterPro" id="IPR012295">
    <property type="entry name" value="TBP_dom_sf"/>
</dbReference>
<reference evidence="5 7" key="5">
    <citation type="journal article" date="2002" name="Genome Biol.">
        <title>Heterochromatic sequences in a Drosophila whole-genome shotgun assembly.</title>
        <authorList>
            <person name="Hoskins R.A."/>
            <person name="Smith C.D."/>
            <person name="Carlson J.W."/>
            <person name="Carvalho A.B."/>
            <person name="Halpern A."/>
            <person name="Kaminker J.S."/>
            <person name="Kennedy C."/>
            <person name="Mungall C.J."/>
            <person name="Sullivan B.A."/>
            <person name="Sutton G.G."/>
            <person name="Yasuhara J.C."/>
            <person name="Wakimoto B.T."/>
            <person name="Myers E.W."/>
            <person name="Celniker S.E."/>
            <person name="Rubin G.M."/>
            <person name="Karpen G.H."/>
        </authorList>
    </citation>
    <scope>NUCLEOTIDE SEQUENCE [LARGE SCALE GENOMIC DNA]</scope>
    <source>
        <strain evidence="7">Berkeley</strain>
    </source>
</reference>
<reference evidence="5 7" key="2">
    <citation type="journal article" date="2002" name="Genome Biol.">
        <title>Finishing a whole-genome shotgun: release 3 of the Drosophila melanogaster euchromatic genome sequence.</title>
        <authorList>
            <person name="Celniker S.E."/>
            <person name="Wheeler D.A."/>
            <person name="Kronmiller B."/>
            <person name="Carlson J.W."/>
            <person name="Halpern A."/>
            <person name="Patel S."/>
            <person name="Adams M."/>
            <person name="Champe M."/>
            <person name="Dugan S.P."/>
            <person name="Frise E."/>
            <person name="Hodgson A."/>
            <person name="George R.A."/>
            <person name="Hoskins R.A."/>
            <person name="Laverty T."/>
            <person name="Muzny D.M."/>
            <person name="Nelson C.R."/>
            <person name="Pacleb J.M."/>
            <person name="Park S."/>
            <person name="Pfeiffer B.D."/>
            <person name="Richards S."/>
            <person name="Sodergren E.J."/>
            <person name="Svirskas R."/>
            <person name="Tabor P.E."/>
            <person name="Wan K."/>
            <person name="Stapleton M."/>
            <person name="Sutton G.G."/>
            <person name="Venter C."/>
            <person name="Weinstock G."/>
            <person name="Scherer S.E."/>
            <person name="Myers E.W."/>
            <person name="Gibbs R.A."/>
            <person name="Rubin G.M."/>
        </authorList>
    </citation>
    <scope>NUCLEOTIDE SEQUENCE [LARGE SCALE GENOMIC DNA]</scope>
    <source>
        <strain evidence="7">Berkeley</strain>
    </source>
</reference>
<keyword evidence="3" id="KW-0804">Transcription</keyword>
<dbReference type="Pfam" id="PF00352">
    <property type="entry name" value="TBP"/>
    <property type="match status" value="1"/>
</dbReference>
<dbReference type="GO" id="GO:0003677">
    <property type="term" value="F:DNA binding"/>
    <property type="evidence" value="ECO:0007669"/>
    <property type="project" value="UniProtKB-KW"/>
</dbReference>
<evidence type="ECO:0000313" key="5">
    <source>
        <dbReference type="EMBL" id="AAF51226.2"/>
    </source>
</evidence>
<evidence type="ECO:0000256" key="3">
    <source>
        <dbReference type="ARBA" id="ARBA00023163"/>
    </source>
</evidence>
<dbReference type="RefSeq" id="NP_608700.2">
    <property type="nucleotide sequence ID" value="NM_134856.3"/>
</dbReference>
<gene>
    <name evidence="5 6" type="primary">Trf5</name>
    <name evidence="5" type="synonym">Dmel\CG15398</name>
    <name evidence="5" type="synonym">trf5</name>
    <name evidence="5 6" type="ORF">CG15398</name>
    <name evidence="5" type="ORF">Dmel_CG15398</name>
</gene>
<sequence>MNSARNNLKRSMPMEALIKTKVMKTASMSRKTLLEDAKLSTSDQDPSDRQVLANKASEGAEEMSLPIVNPREPTLKDVLSIYENVSKLGDIQRYLNVIYKPFYCLAMTTSKFHLLELDMGLKNTAFEPEKHMALFVYRYSPTRSIRIYPHGNIYCQAFCKNSARYGLANILKELRYLGYAPRLRRLKTNAVNATFSVPFNLNLRQFHLENPVVTRYDTSKYPFLVYKMMGTTVEIAIFPTGYVIVLFATTMEITKLAIAHILPTLYRLKDPYQEQCKLSHSSGDIDYKLLWENHFQKNGDKTTDW</sequence>
<comment type="similarity">
    <text evidence="1">Belongs to the TBP family.</text>
</comment>
<protein>
    <submittedName>
        <fullName evidence="5">TBP-related factor 5</fullName>
    </submittedName>
</protein>
<organism evidence="5 7">
    <name type="scientific">Drosophila melanogaster</name>
    <name type="common">Fruit fly</name>
    <dbReference type="NCBI Taxonomy" id="7227"/>
    <lineage>
        <taxon>Eukaryota</taxon>
        <taxon>Metazoa</taxon>
        <taxon>Ecdysozoa</taxon>
        <taxon>Arthropoda</taxon>
        <taxon>Hexapoda</taxon>
        <taxon>Insecta</taxon>
        <taxon>Pterygota</taxon>
        <taxon>Neoptera</taxon>
        <taxon>Endopterygota</taxon>
        <taxon>Diptera</taxon>
        <taxon>Brachycera</taxon>
        <taxon>Muscomorpha</taxon>
        <taxon>Ephydroidea</taxon>
        <taxon>Drosophilidae</taxon>
        <taxon>Drosophila</taxon>
        <taxon>Sophophora</taxon>
    </lineage>
</organism>
<dbReference type="PANTHER" id="PTHR10126">
    <property type="entry name" value="TATA-BOX BINDING PROTEIN"/>
    <property type="match status" value="1"/>
</dbReference>
<evidence type="ECO:0000256" key="1">
    <source>
        <dbReference type="ARBA" id="ARBA00005560"/>
    </source>
</evidence>
<dbReference type="Proteomes" id="UP000000803">
    <property type="component" value="Chromosome 2L"/>
</dbReference>
<dbReference type="IntAct" id="Q9VQE8">
    <property type="interactions" value="2"/>
</dbReference>
<dbReference type="ExpressionAtlas" id="Q9VQE8">
    <property type="expression patterns" value="baseline and differential"/>
</dbReference>
<dbReference type="KEGG" id="dme:Dmel_CG15398"/>
<dbReference type="Bgee" id="FBgn0031446">
    <property type="expression patterns" value="Expressed in testis and 1 other cell type or tissue"/>
</dbReference>
<evidence type="ECO:0000313" key="6">
    <source>
        <dbReference type="FlyBase" id="FBgn0031446"/>
    </source>
</evidence>
<reference evidence="5 7" key="4">
    <citation type="journal article" date="2002" name="Genome Biol.">
        <title>The transposable elements of the Drosophila melanogaster euchromatin: a genomics perspective.</title>
        <authorList>
            <person name="Kaminker J.S."/>
            <person name="Bergman C.M."/>
            <person name="Kronmiller B."/>
            <person name="Carlson J."/>
            <person name="Svirskas R."/>
            <person name="Patel S."/>
            <person name="Frise E."/>
            <person name="Wheeler D.A."/>
            <person name="Lewis S.E."/>
            <person name="Rubin G.M."/>
            <person name="Ashburner M."/>
            <person name="Celniker S.E."/>
        </authorList>
    </citation>
    <scope>NUCLEOTIDE SEQUENCE [LARGE SCALE GENOMIC DNA]</scope>
    <source>
        <strain evidence="7">Berkeley</strain>
    </source>
</reference>
<dbReference type="GeneID" id="33454"/>
<dbReference type="FlyBase" id="FBgn0031446">
    <property type="gene designation" value="Trf5"/>
</dbReference>
<reference evidence="5 7" key="6">
    <citation type="journal article" date="2005" name="PLoS Comput. Biol.">
        <title>Combined evidence annotation of transposable elements in genome sequences.</title>
        <authorList>
            <person name="Quesneville H."/>
            <person name="Bergman C.M."/>
            <person name="Andrieu O."/>
            <person name="Autard D."/>
            <person name="Nouaud D."/>
            <person name="Ashburner M."/>
            <person name="Anxolabehere D."/>
        </authorList>
    </citation>
    <scope>NUCLEOTIDE SEQUENCE [LARGE SCALE GENOMIC DNA]</scope>
    <source>
        <strain evidence="7">Berkeley</strain>
    </source>
</reference>
<dbReference type="AlphaFoldDB" id="Q9VQE8"/>
<dbReference type="PaxDb" id="7227-FBpp0290208"/>
<dbReference type="InterPro" id="IPR000814">
    <property type="entry name" value="TBP"/>
</dbReference>
<dbReference type="OMA" id="NIYCQAF"/>
<feature type="region of interest" description="Disordered" evidence="4">
    <location>
        <begin position="36"/>
        <end position="58"/>
    </location>
</feature>
<dbReference type="UCSC" id="CG15398-RA">
    <property type="organism name" value="d. melanogaster"/>
</dbReference>
<dbReference type="GO" id="GO:0016251">
    <property type="term" value="F:RNA polymerase II general transcription initiation factor activity"/>
    <property type="evidence" value="ECO:0000318"/>
    <property type="project" value="GO_Central"/>
</dbReference>
<reference evidence="5 7" key="11">
    <citation type="journal article" date="2015" name="Genome Res.">
        <title>The Release 6 reference sequence of the Drosophila melanogaster genome.</title>
        <authorList>
            <person name="Hoskins R.A."/>
            <person name="Carlson J.W."/>
            <person name="Wan K.H."/>
            <person name="Park S."/>
            <person name="Mendez I."/>
            <person name="Galle S.E."/>
            <person name="Booth B.W."/>
            <person name="Pfeiffer B.D."/>
            <person name="George R.A."/>
            <person name="Svirskas R."/>
            <person name="Krzywinski M."/>
            <person name="Schein J."/>
            <person name="Accardo M.C."/>
            <person name="Damia E."/>
            <person name="Messina G."/>
            <person name="Mendez-Lago M."/>
            <person name="de Pablos B."/>
            <person name="Demakova O.V."/>
            <person name="Andreyeva E.N."/>
            <person name="Boldyreva L.V."/>
            <person name="Marra M."/>
            <person name="Carvalho A.B."/>
            <person name="Dimitri P."/>
            <person name="Villasante A."/>
            <person name="Zhimulev I.F."/>
            <person name="Rubin G.M."/>
            <person name="Karpen G.H."/>
            <person name="Celniker S.E."/>
        </authorList>
    </citation>
    <scope>NUCLEOTIDE SEQUENCE [LARGE SCALE GENOMIC DNA]</scope>
    <source>
        <strain evidence="7">Berkeley</strain>
    </source>
</reference>
<dbReference type="AGR" id="FB:FBgn0031446"/>
<accession>Q9VQE8</accession>
<reference evidence="5 7" key="9">
    <citation type="journal article" date="2015" name="G3 (Bethesda)">
        <title>Gene Model Annotations for Drosophila melanogaster: Impact of High-Throughput Data.</title>
        <authorList>
            <consortium name="FlyBase Consortium"/>
            <person name="Matthews B.B."/>
            <person name="Dos Santos G."/>
            <person name="Crosby M.A."/>
            <person name="Emmert D.B."/>
            <person name="St Pierre S.E."/>
            <person name="Gramates L.S."/>
            <person name="Zhou P."/>
            <person name="Schroeder A.J."/>
            <person name="Falls K."/>
            <person name="Strelets V."/>
            <person name="Russo S.M."/>
            <person name="Gelbart W.M."/>
            <person name="null"/>
        </authorList>
    </citation>
    <scope>NUCLEOTIDE SEQUENCE [LARGE SCALE GENOMIC DNA]</scope>
    <source>
        <strain evidence="7">Berkeley</strain>
    </source>
</reference>
<dbReference type="EMBL" id="AE014134">
    <property type="protein sequence ID" value="AAF51226.2"/>
    <property type="molecule type" value="Genomic_DNA"/>
</dbReference>
<reference evidence="5 7" key="8">
    <citation type="journal article" date="2007" name="Science">
        <title>Sequence finishing and mapping of Drosophila melanogaster heterochromatin.</title>
        <authorList>
            <person name="Hoskins R.A."/>
            <person name="Carlson J.W."/>
            <person name="Kennedy C."/>
            <person name="Acevedo D."/>
            <person name="Evans-Holm M."/>
            <person name="Frise E."/>
            <person name="Wan K.H."/>
            <person name="Park S."/>
            <person name="Mendez-Lago M."/>
            <person name="Rossi F."/>
            <person name="Villasante A."/>
            <person name="Dimitri P."/>
            <person name="Karpen G.H."/>
            <person name="Celniker S.E."/>
        </authorList>
    </citation>
    <scope>NUCLEOTIDE SEQUENCE [LARGE SCALE GENOMIC DNA]</scope>
    <source>
        <strain evidence="7">Berkeley</strain>
    </source>
</reference>
<dbReference type="FunCoup" id="Q9VQE8">
    <property type="interactions" value="18"/>
</dbReference>
<dbReference type="HOGENOM" id="CLU_040844_0_0_1"/>
<dbReference type="CTD" id="33454"/>
<dbReference type="SUPFAM" id="SSF55945">
    <property type="entry name" value="TATA-box binding protein-like"/>
    <property type="match status" value="2"/>
</dbReference>
<dbReference type="InParanoid" id="Q9VQE8"/>